<reference evidence="9" key="1">
    <citation type="submission" date="2017-09" db="EMBL/GenBank/DDBJ databases">
        <title>Depth-based differentiation of microbial function through sediment-hosted aquifers and enrichment of novel symbionts in the deep terrestrial subsurface.</title>
        <authorList>
            <person name="Probst A.J."/>
            <person name="Ladd B."/>
            <person name="Jarett J.K."/>
            <person name="Geller-Mcgrath D.E."/>
            <person name="Sieber C.M.K."/>
            <person name="Emerson J.B."/>
            <person name="Anantharaman K."/>
            <person name="Thomas B.C."/>
            <person name="Malmstrom R."/>
            <person name="Stieglmeier M."/>
            <person name="Klingl A."/>
            <person name="Woyke T."/>
            <person name="Ryan C.M."/>
            <person name="Banfield J.F."/>
        </authorList>
    </citation>
    <scope>NUCLEOTIDE SEQUENCE [LARGE SCALE GENOMIC DNA]</scope>
</reference>
<evidence type="ECO:0000256" key="6">
    <source>
        <dbReference type="SAM" id="Phobius"/>
    </source>
</evidence>
<feature type="transmembrane region" description="Helical" evidence="6">
    <location>
        <begin position="180"/>
        <end position="197"/>
    </location>
</feature>
<dbReference type="PANTHER" id="PTHR42709:SF6">
    <property type="entry name" value="UNDECAPRENYL PHOSPHATE TRANSPORTER A"/>
    <property type="match status" value="1"/>
</dbReference>
<dbReference type="GO" id="GO:0005886">
    <property type="term" value="C:plasma membrane"/>
    <property type="evidence" value="ECO:0007669"/>
    <property type="project" value="UniProtKB-SubCell"/>
</dbReference>
<sequence>MLNAFFIWALSITQGLGYTGVGILMMIESSFLPFPSEIIVPPAAYLASQGQINVFLVIIVGVLGSIAGATFNYILAAYLGRPLVYKLVASRWARWLMITPAKVERAENYFLLNANSATFLGRLMPVIRQLVSLPAGFSRMPFTRFLVLTTLGSTIWVSILAVLGYFLGANHDLLARYYKEISWIFLLLGVLWIFKHWRHSRKKLL</sequence>
<dbReference type="Pfam" id="PF09335">
    <property type="entry name" value="VTT_dom"/>
    <property type="match status" value="1"/>
</dbReference>
<dbReference type="PANTHER" id="PTHR42709">
    <property type="entry name" value="ALKALINE PHOSPHATASE LIKE PROTEIN"/>
    <property type="match status" value="1"/>
</dbReference>
<evidence type="ECO:0000313" key="9">
    <source>
        <dbReference type="Proteomes" id="UP000229972"/>
    </source>
</evidence>
<evidence type="ECO:0000256" key="1">
    <source>
        <dbReference type="ARBA" id="ARBA00004651"/>
    </source>
</evidence>
<evidence type="ECO:0000259" key="7">
    <source>
        <dbReference type="Pfam" id="PF09335"/>
    </source>
</evidence>
<protein>
    <recommendedName>
        <fullName evidence="7">VTT domain-containing protein</fullName>
    </recommendedName>
</protein>
<organism evidence="8 9">
    <name type="scientific">Candidatus Falkowbacteria bacterium CG10_big_fil_rev_8_21_14_0_10_37_18</name>
    <dbReference type="NCBI Taxonomy" id="1974562"/>
    <lineage>
        <taxon>Bacteria</taxon>
        <taxon>Candidatus Falkowiibacteriota</taxon>
    </lineage>
</organism>
<evidence type="ECO:0000256" key="2">
    <source>
        <dbReference type="ARBA" id="ARBA00022475"/>
    </source>
</evidence>
<evidence type="ECO:0000313" key="8">
    <source>
        <dbReference type="EMBL" id="PIR95199.1"/>
    </source>
</evidence>
<evidence type="ECO:0000256" key="3">
    <source>
        <dbReference type="ARBA" id="ARBA00022692"/>
    </source>
</evidence>
<accession>A0A2H0VA03</accession>
<dbReference type="EMBL" id="PFAL01000033">
    <property type="protein sequence ID" value="PIR95199.1"/>
    <property type="molecule type" value="Genomic_DNA"/>
</dbReference>
<keyword evidence="5 6" id="KW-0472">Membrane</keyword>
<proteinExistence type="predicted"/>
<keyword evidence="4 6" id="KW-1133">Transmembrane helix</keyword>
<dbReference type="Proteomes" id="UP000229972">
    <property type="component" value="Unassembled WGS sequence"/>
</dbReference>
<name>A0A2H0VA03_9BACT</name>
<evidence type="ECO:0000256" key="5">
    <source>
        <dbReference type="ARBA" id="ARBA00023136"/>
    </source>
</evidence>
<feature type="domain" description="VTT" evidence="7">
    <location>
        <begin position="35"/>
        <end position="165"/>
    </location>
</feature>
<feature type="transmembrane region" description="Helical" evidence="6">
    <location>
        <begin position="145"/>
        <end position="168"/>
    </location>
</feature>
<feature type="transmembrane region" description="Helical" evidence="6">
    <location>
        <begin position="54"/>
        <end position="79"/>
    </location>
</feature>
<dbReference type="AlphaFoldDB" id="A0A2H0VA03"/>
<keyword evidence="2" id="KW-1003">Cell membrane</keyword>
<comment type="subcellular location">
    <subcellularLocation>
        <location evidence="1">Cell membrane</location>
        <topology evidence="1">Multi-pass membrane protein</topology>
    </subcellularLocation>
</comment>
<dbReference type="InterPro" id="IPR051311">
    <property type="entry name" value="DedA_domain"/>
</dbReference>
<gene>
    <name evidence="8" type="ORF">COT93_03605</name>
</gene>
<dbReference type="InterPro" id="IPR032816">
    <property type="entry name" value="VTT_dom"/>
</dbReference>
<keyword evidence="3 6" id="KW-0812">Transmembrane</keyword>
<comment type="caution">
    <text evidence="8">The sequence shown here is derived from an EMBL/GenBank/DDBJ whole genome shotgun (WGS) entry which is preliminary data.</text>
</comment>
<evidence type="ECO:0000256" key="4">
    <source>
        <dbReference type="ARBA" id="ARBA00022989"/>
    </source>
</evidence>